<protein>
    <submittedName>
        <fullName evidence="2">Uncharacterized protein</fullName>
    </submittedName>
</protein>
<dbReference type="AntiFam" id="ANF00095">
    <property type="entry name" value="Shadow ORF (opposite ABC transporters)"/>
</dbReference>
<gene>
    <name evidence="2" type="ORF">BG846_04234</name>
</gene>
<dbReference type="Proteomes" id="UP000194318">
    <property type="component" value="Unassembled WGS sequence"/>
</dbReference>
<evidence type="ECO:0000313" key="2">
    <source>
        <dbReference type="EMBL" id="OSY50124.1"/>
    </source>
</evidence>
<feature type="compositionally biased region" description="Basic and acidic residues" evidence="1">
    <location>
        <begin position="273"/>
        <end position="282"/>
    </location>
</feature>
<organism evidence="2 3">
    <name type="scientific">Streptomyces fradiae ATCC 10745 = DSM 40063</name>
    <dbReference type="NCBI Taxonomy" id="1319510"/>
    <lineage>
        <taxon>Bacteria</taxon>
        <taxon>Bacillati</taxon>
        <taxon>Actinomycetota</taxon>
        <taxon>Actinomycetes</taxon>
        <taxon>Kitasatosporales</taxon>
        <taxon>Streptomycetaceae</taxon>
        <taxon>Streptomyces</taxon>
    </lineage>
</organism>
<comment type="caution">
    <text evidence="2">The sequence shown here is derived from an EMBL/GenBank/DDBJ whole genome shotgun (WGS) entry which is preliminary data.</text>
</comment>
<name>A0A1Y2NRL2_STRFR</name>
<evidence type="ECO:0000313" key="3">
    <source>
        <dbReference type="Proteomes" id="UP000194318"/>
    </source>
</evidence>
<evidence type="ECO:0000256" key="1">
    <source>
        <dbReference type="SAM" id="MobiDB-lite"/>
    </source>
</evidence>
<sequence>MAEGGLPDLGAVASVHVQPVAPLGDGLDGAAGGAGLAEELRGEAGGVRGADGDAGAQPRTGEVGGGLVGDEPPGPDRDDAVGGTGGGLGVGGRVEHGAALGGVGAKHAVQPGGLAGRETGGRLVEDQRVRVAQQGCREAESAVHATGEGVEPLVGERVEADGVDQVVSAGGGDARDGAEHPELAAHGARGVPGHVAEEDADLAHRMGDAVEGPSAEVGDASALFEAEHQAQRGGLARSGGAEEGGDLTGPGLEGEVLHGRRAVPARGAGESDCLEHRFSRGR</sequence>
<reference evidence="2 3" key="1">
    <citation type="submission" date="2016-09" db="EMBL/GenBank/DDBJ databases">
        <title>Streptomyces fradiae DSM40063, a candidate organism with high potential of specific P450 cytochromes.</title>
        <authorList>
            <person name="Grumaz C."/>
            <person name="Vainshtein Y."/>
            <person name="Kirstahler P."/>
            <person name="Sohn K."/>
        </authorList>
    </citation>
    <scope>NUCLEOTIDE SEQUENCE [LARGE SCALE GENOMIC DNA]</scope>
    <source>
        <strain evidence="2 3">DSM 40063</strain>
    </source>
</reference>
<feature type="region of interest" description="Disordered" evidence="1">
    <location>
        <begin position="42"/>
        <end position="93"/>
    </location>
</feature>
<feature type="compositionally biased region" description="Gly residues" evidence="1">
    <location>
        <begin position="82"/>
        <end position="92"/>
    </location>
</feature>
<dbReference type="EMBL" id="MIFZ01000293">
    <property type="protein sequence ID" value="OSY50124.1"/>
    <property type="molecule type" value="Genomic_DNA"/>
</dbReference>
<dbReference type="AlphaFoldDB" id="A0A1Y2NRL2"/>
<accession>A0A1Y2NRL2</accession>
<feature type="region of interest" description="Disordered" evidence="1">
    <location>
        <begin position="225"/>
        <end position="282"/>
    </location>
</feature>
<proteinExistence type="predicted"/>